<dbReference type="SMART" id="SM00065">
    <property type="entry name" value="GAF"/>
    <property type="match status" value="1"/>
</dbReference>
<evidence type="ECO:0000256" key="5">
    <source>
        <dbReference type="ARBA" id="ARBA00022777"/>
    </source>
</evidence>
<dbReference type="InterPro" id="IPR036890">
    <property type="entry name" value="HATPase_C_sf"/>
</dbReference>
<accession>A0ABD6D4V6</accession>
<dbReference type="Gene3D" id="1.10.287.130">
    <property type="match status" value="1"/>
</dbReference>
<keyword evidence="5" id="KW-0418">Kinase</keyword>
<dbReference type="Pfam" id="PF00072">
    <property type="entry name" value="Response_reg"/>
    <property type="match status" value="1"/>
</dbReference>
<feature type="domain" description="Response regulatory" evidence="9">
    <location>
        <begin position="5"/>
        <end position="123"/>
    </location>
</feature>
<dbReference type="CDD" id="cd00156">
    <property type="entry name" value="REC"/>
    <property type="match status" value="1"/>
</dbReference>
<evidence type="ECO:0000259" key="8">
    <source>
        <dbReference type="PROSITE" id="PS50109"/>
    </source>
</evidence>
<evidence type="ECO:0000313" key="10">
    <source>
        <dbReference type="EMBL" id="MFD1641087.1"/>
    </source>
</evidence>
<evidence type="ECO:0000313" key="11">
    <source>
        <dbReference type="Proteomes" id="UP001597052"/>
    </source>
</evidence>
<dbReference type="PANTHER" id="PTHR43711:SF1">
    <property type="entry name" value="HISTIDINE KINASE 1"/>
    <property type="match status" value="1"/>
</dbReference>
<keyword evidence="10" id="KW-0067">ATP-binding</keyword>
<keyword evidence="10" id="KW-0547">Nucleotide-binding</keyword>
<dbReference type="Pfam" id="PF01590">
    <property type="entry name" value="GAF"/>
    <property type="match status" value="1"/>
</dbReference>
<dbReference type="InterPro" id="IPR036097">
    <property type="entry name" value="HisK_dim/P_sf"/>
</dbReference>
<dbReference type="Gene3D" id="3.40.50.2300">
    <property type="match status" value="1"/>
</dbReference>
<dbReference type="PROSITE" id="PS50109">
    <property type="entry name" value="HIS_KIN"/>
    <property type="match status" value="1"/>
</dbReference>
<dbReference type="AlphaFoldDB" id="A0ABD6D4V6"/>
<dbReference type="PRINTS" id="PR00344">
    <property type="entry name" value="BCTRLSENSOR"/>
</dbReference>
<dbReference type="InterPro" id="IPR004358">
    <property type="entry name" value="Sig_transdc_His_kin-like_C"/>
</dbReference>
<keyword evidence="3 7" id="KW-0597">Phosphoprotein</keyword>
<reference evidence="10 11" key="1">
    <citation type="journal article" date="2019" name="Int. J. Syst. Evol. Microbiol.">
        <title>The Global Catalogue of Microorganisms (GCM) 10K type strain sequencing project: providing services to taxonomists for standard genome sequencing and annotation.</title>
        <authorList>
            <consortium name="The Broad Institute Genomics Platform"/>
            <consortium name="The Broad Institute Genome Sequencing Center for Infectious Disease"/>
            <person name="Wu L."/>
            <person name="Ma J."/>
        </authorList>
    </citation>
    <scope>NUCLEOTIDE SEQUENCE [LARGE SCALE GENOMIC DNA]</scope>
    <source>
        <strain evidence="10 11">CGMCC 1.10593</strain>
    </source>
</reference>
<feature type="domain" description="Histidine kinase" evidence="8">
    <location>
        <begin position="317"/>
        <end position="523"/>
    </location>
</feature>
<dbReference type="InterPro" id="IPR001789">
    <property type="entry name" value="Sig_transdc_resp-reg_receiver"/>
</dbReference>
<dbReference type="SUPFAM" id="SSF55781">
    <property type="entry name" value="GAF domain-like"/>
    <property type="match status" value="1"/>
</dbReference>
<evidence type="ECO:0000256" key="4">
    <source>
        <dbReference type="ARBA" id="ARBA00022679"/>
    </source>
</evidence>
<evidence type="ECO:0000256" key="1">
    <source>
        <dbReference type="ARBA" id="ARBA00000085"/>
    </source>
</evidence>
<dbReference type="Gene3D" id="3.30.565.10">
    <property type="entry name" value="Histidine kinase-like ATPase, C-terminal domain"/>
    <property type="match status" value="1"/>
</dbReference>
<dbReference type="SMART" id="SM00388">
    <property type="entry name" value="HisKA"/>
    <property type="match status" value="1"/>
</dbReference>
<dbReference type="PANTHER" id="PTHR43711">
    <property type="entry name" value="TWO-COMPONENT HISTIDINE KINASE"/>
    <property type="match status" value="1"/>
</dbReference>
<evidence type="ECO:0000256" key="3">
    <source>
        <dbReference type="ARBA" id="ARBA00022553"/>
    </source>
</evidence>
<dbReference type="GO" id="GO:0004673">
    <property type="term" value="F:protein histidine kinase activity"/>
    <property type="evidence" value="ECO:0007669"/>
    <property type="project" value="UniProtKB-EC"/>
</dbReference>
<dbReference type="InterPro" id="IPR011006">
    <property type="entry name" value="CheY-like_superfamily"/>
</dbReference>
<evidence type="ECO:0000256" key="7">
    <source>
        <dbReference type="PROSITE-ProRule" id="PRU00169"/>
    </source>
</evidence>
<keyword evidence="11" id="KW-1185">Reference proteome</keyword>
<proteinExistence type="predicted"/>
<dbReference type="SUPFAM" id="SSF52172">
    <property type="entry name" value="CheY-like"/>
    <property type="match status" value="1"/>
</dbReference>
<dbReference type="CDD" id="cd00082">
    <property type="entry name" value="HisKA"/>
    <property type="match status" value="1"/>
</dbReference>
<name>A0ABD6D4V6_9EURY</name>
<evidence type="ECO:0000256" key="2">
    <source>
        <dbReference type="ARBA" id="ARBA00012438"/>
    </source>
</evidence>
<keyword evidence="6" id="KW-0902">Two-component regulatory system</keyword>
<comment type="caution">
    <text evidence="10">The sequence shown here is derived from an EMBL/GenBank/DDBJ whole genome shotgun (WGS) entry which is preliminary data.</text>
</comment>
<dbReference type="SUPFAM" id="SSF47384">
    <property type="entry name" value="Homodimeric domain of signal transducing histidine kinase"/>
    <property type="match status" value="1"/>
</dbReference>
<dbReference type="Gene3D" id="3.30.450.40">
    <property type="match status" value="1"/>
</dbReference>
<evidence type="ECO:0000256" key="6">
    <source>
        <dbReference type="ARBA" id="ARBA00023012"/>
    </source>
</evidence>
<dbReference type="InterPro" id="IPR029016">
    <property type="entry name" value="GAF-like_dom_sf"/>
</dbReference>
<comment type="catalytic activity">
    <reaction evidence="1">
        <text>ATP + protein L-histidine = ADP + protein N-phospho-L-histidine.</text>
        <dbReference type="EC" id="2.7.13.3"/>
    </reaction>
</comment>
<evidence type="ECO:0000259" key="9">
    <source>
        <dbReference type="PROSITE" id="PS50110"/>
    </source>
</evidence>
<dbReference type="InterPro" id="IPR050736">
    <property type="entry name" value="Sensor_HK_Regulatory"/>
</dbReference>
<dbReference type="InterPro" id="IPR003594">
    <property type="entry name" value="HATPase_dom"/>
</dbReference>
<dbReference type="SMART" id="SM00387">
    <property type="entry name" value="HATPase_c"/>
    <property type="match status" value="1"/>
</dbReference>
<protein>
    <recommendedName>
        <fullName evidence="2">histidine kinase</fullName>
        <ecNumber evidence="2">2.7.13.3</ecNumber>
    </recommendedName>
</protein>
<organism evidence="10 11">
    <name type="scientific">Halohasta litorea</name>
    <dbReference type="NCBI Taxonomy" id="869891"/>
    <lineage>
        <taxon>Archaea</taxon>
        <taxon>Methanobacteriati</taxon>
        <taxon>Methanobacteriota</taxon>
        <taxon>Stenosarchaea group</taxon>
        <taxon>Halobacteria</taxon>
        <taxon>Halobacteriales</taxon>
        <taxon>Haloferacaceae</taxon>
        <taxon>Halohasta</taxon>
    </lineage>
</organism>
<dbReference type="Pfam" id="PF00512">
    <property type="entry name" value="HisKA"/>
    <property type="match status" value="1"/>
</dbReference>
<dbReference type="RefSeq" id="WP_256394774.1">
    <property type="nucleotide sequence ID" value="NZ_JANHDJ010000001.1"/>
</dbReference>
<keyword evidence="4" id="KW-0808">Transferase</keyword>
<gene>
    <name evidence="10" type="ORF">ACFSBW_04255</name>
</gene>
<feature type="modified residue" description="4-aspartylphosphate" evidence="7">
    <location>
        <position position="58"/>
    </location>
</feature>
<dbReference type="SMART" id="SM00448">
    <property type="entry name" value="REC"/>
    <property type="match status" value="1"/>
</dbReference>
<dbReference type="PROSITE" id="PS50110">
    <property type="entry name" value="RESPONSE_REGULATORY"/>
    <property type="match status" value="1"/>
</dbReference>
<dbReference type="Pfam" id="PF02518">
    <property type="entry name" value="HATPase_c"/>
    <property type="match status" value="1"/>
</dbReference>
<dbReference type="EC" id="2.7.13.3" evidence="2"/>
<dbReference type="Proteomes" id="UP001597052">
    <property type="component" value="Unassembled WGS sequence"/>
</dbReference>
<dbReference type="GO" id="GO:0005524">
    <property type="term" value="F:ATP binding"/>
    <property type="evidence" value="ECO:0007669"/>
    <property type="project" value="UniProtKB-KW"/>
</dbReference>
<dbReference type="InterPro" id="IPR005467">
    <property type="entry name" value="His_kinase_dom"/>
</dbReference>
<dbReference type="EMBL" id="JBHUDM010000001">
    <property type="protein sequence ID" value="MFD1641087.1"/>
    <property type="molecule type" value="Genomic_DNA"/>
</dbReference>
<sequence>MSVFRVLHVDDDAAIGGLLETYLEESVDREEFAVTTARSVSEAETVLDEIDIDCIVCDYQMPGTDGLEFLRRIRDREPNKPFILFTNKGSADVASEAIEAGVTDYLRKGGGPEQYEVLANRIANAVQQERGRIARTQLMESTAVISGLYEVINETDLSFAQKLDRVLTIGTTELGYPIGYITHIEGDSLDVLAAVGDHEVIQEDATVPLDATYCKHTIEDGTPQAVSDAKRDDQWADSKALAETELQCYVGAPIIVDGEVYGTLCFASRGPQDSTTVEDDELTVKTLAQWVGYEIDRHEYERELKRQIDRLEEFTGVVSHDLRNPLNIAQGRIDIVKEECDSESVAPIDRALDRMEEIIEDTLTLARQGQTVDDSDIEPVAIDDVIDHSREIVETGGSELRLIDDFVAHADRNRLYQLFENLVRNAVEHSEGPVTIRVGKLDVMFTSTRVESDGTFGFYVEDDGPGVPEEKREEVFEAGESTNPQGTGFGLSIVKRIAEAHGWEVDLEESFDGGARFVFTNVR</sequence>
<dbReference type="GO" id="GO:0000160">
    <property type="term" value="P:phosphorelay signal transduction system"/>
    <property type="evidence" value="ECO:0007669"/>
    <property type="project" value="UniProtKB-KW"/>
</dbReference>
<dbReference type="InterPro" id="IPR003018">
    <property type="entry name" value="GAF"/>
</dbReference>
<dbReference type="SUPFAM" id="SSF55874">
    <property type="entry name" value="ATPase domain of HSP90 chaperone/DNA topoisomerase II/histidine kinase"/>
    <property type="match status" value="1"/>
</dbReference>
<dbReference type="InterPro" id="IPR003661">
    <property type="entry name" value="HisK_dim/P_dom"/>
</dbReference>